<comment type="caution">
    <text evidence="2">The sequence shown here is derived from an EMBL/GenBank/DDBJ whole genome shotgun (WGS) entry which is preliminary data.</text>
</comment>
<keyword evidence="1" id="KW-0812">Transmembrane</keyword>
<keyword evidence="1" id="KW-0472">Membrane</keyword>
<dbReference type="EMBL" id="JANEYF010000753">
    <property type="protein sequence ID" value="KAJ8968156.1"/>
    <property type="molecule type" value="Genomic_DNA"/>
</dbReference>
<evidence type="ECO:0000256" key="1">
    <source>
        <dbReference type="SAM" id="Phobius"/>
    </source>
</evidence>
<dbReference type="AlphaFoldDB" id="A0AAV8ZQW5"/>
<keyword evidence="3" id="KW-1185">Reference proteome</keyword>
<organism evidence="2 3">
    <name type="scientific">Rhamnusium bicolor</name>
    <dbReference type="NCBI Taxonomy" id="1586634"/>
    <lineage>
        <taxon>Eukaryota</taxon>
        <taxon>Metazoa</taxon>
        <taxon>Ecdysozoa</taxon>
        <taxon>Arthropoda</taxon>
        <taxon>Hexapoda</taxon>
        <taxon>Insecta</taxon>
        <taxon>Pterygota</taxon>
        <taxon>Neoptera</taxon>
        <taxon>Endopterygota</taxon>
        <taxon>Coleoptera</taxon>
        <taxon>Polyphaga</taxon>
        <taxon>Cucujiformia</taxon>
        <taxon>Chrysomeloidea</taxon>
        <taxon>Cerambycidae</taxon>
        <taxon>Lepturinae</taxon>
        <taxon>Rhagiini</taxon>
        <taxon>Rhamnusium</taxon>
    </lineage>
</organism>
<dbReference type="Proteomes" id="UP001162156">
    <property type="component" value="Unassembled WGS sequence"/>
</dbReference>
<protein>
    <submittedName>
        <fullName evidence="2">Uncharacterized protein</fullName>
    </submittedName>
</protein>
<reference evidence="2" key="1">
    <citation type="journal article" date="2023" name="Insect Mol. Biol.">
        <title>Genome sequencing provides insights into the evolution of gene families encoding plant cell wall-degrading enzymes in longhorned beetles.</title>
        <authorList>
            <person name="Shin N.R."/>
            <person name="Okamura Y."/>
            <person name="Kirsch R."/>
            <person name="Pauchet Y."/>
        </authorList>
    </citation>
    <scope>NUCLEOTIDE SEQUENCE</scope>
    <source>
        <strain evidence="2">RBIC_L_NR</strain>
    </source>
</reference>
<proteinExistence type="predicted"/>
<accession>A0AAV8ZQW5</accession>
<gene>
    <name evidence="2" type="ORF">NQ314_002413</name>
</gene>
<keyword evidence="1" id="KW-1133">Transmembrane helix</keyword>
<evidence type="ECO:0000313" key="3">
    <source>
        <dbReference type="Proteomes" id="UP001162156"/>
    </source>
</evidence>
<sequence>MNSCCDTSVTTCTAVNAYQQGCVEALKDFLERSVKIIGIIAIVFAVVEVSIDKYFYLPNEVFPDQFHILVSQISP</sequence>
<feature type="transmembrane region" description="Helical" evidence="1">
    <location>
        <begin position="36"/>
        <end position="56"/>
    </location>
</feature>
<evidence type="ECO:0000313" key="2">
    <source>
        <dbReference type="EMBL" id="KAJ8968156.1"/>
    </source>
</evidence>
<name>A0AAV8ZQW5_9CUCU</name>